<dbReference type="PANTHER" id="PTHR43445">
    <property type="entry name" value="UDP-N-ACETYLMURAMATE--L-ALANINE LIGASE-RELATED"/>
    <property type="match status" value="1"/>
</dbReference>
<dbReference type="Gene3D" id="3.40.50.720">
    <property type="entry name" value="NAD(P)-binding Rossmann-like Domain"/>
    <property type="match status" value="1"/>
</dbReference>
<evidence type="ECO:0000256" key="7">
    <source>
        <dbReference type="ARBA" id="ARBA00022741"/>
    </source>
</evidence>
<evidence type="ECO:0000256" key="3">
    <source>
        <dbReference type="ARBA" id="ARBA00012211"/>
    </source>
</evidence>
<accession>A0A0F4KZ54</accession>
<evidence type="ECO:0000256" key="8">
    <source>
        <dbReference type="ARBA" id="ARBA00022840"/>
    </source>
</evidence>
<keyword evidence="10 14" id="KW-0573">Peptidoglycan synthesis</keyword>
<dbReference type="Proteomes" id="UP000033567">
    <property type="component" value="Unassembled WGS sequence"/>
</dbReference>
<dbReference type="PANTHER" id="PTHR43445:SF3">
    <property type="entry name" value="UDP-N-ACETYLMURAMATE--L-ALANINE LIGASE"/>
    <property type="match status" value="1"/>
</dbReference>
<gene>
    <name evidence="14 19" type="primary">murC</name>
    <name evidence="19" type="ORF">JF70_05230</name>
</gene>
<evidence type="ECO:0000256" key="9">
    <source>
        <dbReference type="ARBA" id="ARBA00022960"/>
    </source>
</evidence>
<dbReference type="HAMAP" id="MF_00046">
    <property type="entry name" value="MurC"/>
    <property type="match status" value="1"/>
</dbReference>
<keyword evidence="4 14" id="KW-0963">Cytoplasm</keyword>
<comment type="pathway">
    <text evidence="2 14">Cell wall biogenesis; peptidoglycan biosynthesis.</text>
</comment>
<dbReference type="Gene3D" id="3.40.1190.10">
    <property type="entry name" value="Mur-like, catalytic domain"/>
    <property type="match status" value="1"/>
</dbReference>
<evidence type="ECO:0000256" key="11">
    <source>
        <dbReference type="ARBA" id="ARBA00023306"/>
    </source>
</evidence>
<evidence type="ECO:0000256" key="2">
    <source>
        <dbReference type="ARBA" id="ARBA00004752"/>
    </source>
</evidence>
<dbReference type="SUPFAM" id="SSF53623">
    <property type="entry name" value="MurD-like peptide ligases, catalytic domain"/>
    <property type="match status" value="1"/>
</dbReference>
<feature type="domain" description="Mur ligase N-terminal catalytic" evidence="16">
    <location>
        <begin position="44"/>
        <end position="140"/>
    </location>
</feature>
<dbReference type="GO" id="GO:0051301">
    <property type="term" value="P:cell division"/>
    <property type="evidence" value="ECO:0007669"/>
    <property type="project" value="UniProtKB-KW"/>
</dbReference>
<evidence type="ECO:0000256" key="4">
    <source>
        <dbReference type="ARBA" id="ARBA00022490"/>
    </source>
</evidence>
<keyword evidence="9 14" id="KW-0133">Cell shape</keyword>
<evidence type="ECO:0000256" key="5">
    <source>
        <dbReference type="ARBA" id="ARBA00022598"/>
    </source>
</evidence>
<evidence type="ECO:0000313" key="19">
    <source>
        <dbReference type="EMBL" id="KJY51710.1"/>
    </source>
</evidence>
<evidence type="ECO:0000259" key="17">
    <source>
        <dbReference type="Pfam" id="PF02875"/>
    </source>
</evidence>
<dbReference type="GO" id="GO:0005524">
    <property type="term" value="F:ATP binding"/>
    <property type="evidence" value="ECO:0007669"/>
    <property type="project" value="UniProtKB-UniRule"/>
</dbReference>
<evidence type="ECO:0000256" key="1">
    <source>
        <dbReference type="ARBA" id="ARBA00004496"/>
    </source>
</evidence>
<feature type="binding site" evidence="14">
    <location>
        <begin position="148"/>
        <end position="154"/>
    </location>
    <ligand>
        <name>ATP</name>
        <dbReference type="ChEBI" id="CHEBI:30616"/>
    </ligand>
</feature>
<dbReference type="InterPro" id="IPR004101">
    <property type="entry name" value="Mur_ligase_C"/>
</dbReference>
<dbReference type="InterPro" id="IPR036565">
    <property type="entry name" value="Mur-like_cat_sf"/>
</dbReference>
<keyword evidence="12 14" id="KW-0961">Cell wall biogenesis/degradation</keyword>
<evidence type="ECO:0000256" key="15">
    <source>
        <dbReference type="SAM" id="MobiDB-lite"/>
    </source>
</evidence>
<dbReference type="GO" id="GO:0008763">
    <property type="term" value="F:UDP-N-acetylmuramate-L-alanine ligase activity"/>
    <property type="evidence" value="ECO:0007669"/>
    <property type="project" value="UniProtKB-UniRule"/>
</dbReference>
<dbReference type="GO" id="GO:0005737">
    <property type="term" value="C:cytoplasm"/>
    <property type="evidence" value="ECO:0007669"/>
    <property type="project" value="UniProtKB-SubCell"/>
</dbReference>
<dbReference type="InterPro" id="IPR050061">
    <property type="entry name" value="MurCDEF_pg_biosynth"/>
</dbReference>
<name>A0A0F4KZ54_9BIFI</name>
<comment type="subcellular location">
    <subcellularLocation>
        <location evidence="1 14">Cytoplasm</location>
    </subcellularLocation>
</comment>
<dbReference type="SUPFAM" id="SSF53244">
    <property type="entry name" value="MurD-like peptide ligases, peptide-binding domain"/>
    <property type="match status" value="1"/>
</dbReference>
<dbReference type="Pfam" id="PF08245">
    <property type="entry name" value="Mur_ligase_M"/>
    <property type="match status" value="1"/>
</dbReference>
<dbReference type="UniPathway" id="UPA00219"/>
<feature type="domain" description="Mur ligase C-terminal" evidence="17">
    <location>
        <begin position="380"/>
        <end position="525"/>
    </location>
</feature>
<comment type="catalytic activity">
    <reaction evidence="13 14">
        <text>UDP-N-acetyl-alpha-D-muramate + L-alanine + ATP = UDP-N-acetyl-alpha-D-muramoyl-L-alanine + ADP + phosphate + H(+)</text>
        <dbReference type="Rhea" id="RHEA:23372"/>
        <dbReference type="ChEBI" id="CHEBI:15378"/>
        <dbReference type="ChEBI" id="CHEBI:30616"/>
        <dbReference type="ChEBI" id="CHEBI:43474"/>
        <dbReference type="ChEBI" id="CHEBI:57972"/>
        <dbReference type="ChEBI" id="CHEBI:70757"/>
        <dbReference type="ChEBI" id="CHEBI:83898"/>
        <dbReference type="ChEBI" id="CHEBI:456216"/>
        <dbReference type="EC" id="6.3.2.8"/>
    </reaction>
</comment>
<dbReference type="InterPro" id="IPR005758">
    <property type="entry name" value="UDP-N-AcMur_Ala_ligase_MurC"/>
</dbReference>
<dbReference type="InterPro" id="IPR013221">
    <property type="entry name" value="Mur_ligase_cen"/>
</dbReference>
<keyword evidence="8 14" id="KW-0067">ATP-binding</keyword>
<comment type="caution">
    <text evidence="19">The sequence shown here is derived from an EMBL/GenBank/DDBJ whole genome shotgun (WGS) entry which is preliminary data.</text>
</comment>
<dbReference type="InterPro" id="IPR036615">
    <property type="entry name" value="Mur_ligase_C_dom_sf"/>
</dbReference>
<comment type="similarity">
    <text evidence="14">Belongs to the MurCDEF family.</text>
</comment>
<dbReference type="GO" id="GO:0008360">
    <property type="term" value="P:regulation of cell shape"/>
    <property type="evidence" value="ECO:0007669"/>
    <property type="project" value="UniProtKB-KW"/>
</dbReference>
<protein>
    <recommendedName>
        <fullName evidence="3 14">UDP-N-acetylmuramate--L-alanine ligase</fullName>
        <ecNumber evidence="3 14">6.3.2.8</ecNumber>
    </recommendedName>
    <alternativeName>
        <fullName evidence="14">UDP-N-acetylmuramoyl-L-alanine synthetase</fullName>
    </alternativeName>
</protein>
<evidence type="ECO:0000256" key="14">
    <source>
        <dbReference type="HAMAP-Rule" id="MF_00046"/>
    </source>
</evidence>
<keyword evidence="20" id="KW-1185">Reference proteome</keyword>
<dbReference type="InterPro" id="IPR000713">
    <property type="entry name" value="Mur_ligase_N"/>
</dbReference>
<dbReference type="Pfam" id="PF02875">
    <property type="entry name" value="Mur_ligase_C"/>
    <property type="match status" value="1"/>
</dbReference>
<dbReference type="Pfam" id="PF01225">
    <property type="entry name" value="Mur_ligase"/>
    <property type="match status" value="1"/>
</dbReference>
<evidence type="ECO:0000256" key="6">
    <source>
        <dbReference type="ARBA" id="ARBA00022618"/>
    </source>
</evidence>
<keyword evidence="6 14" id="KW-0132">Cell division</keyword>
<keyword evidence="7 14" id="KW-0547">Nucleotide-binding</keyword>
<comment type="function">
    <text evidence="14">Cell wall formation.</text>
</comment>
<evidence type="ECO:0000259" key="18">
    <source>
        <dbReference type="Pfam" id="PF08245"/>
    </source>
</evidence>
<dbReference type="GO" id="GO:0071555">
    <property type="term" value="P:cell wall organization"/>
    <property type="evidence" value="ECO:0007669"/>
    <property type="project" value="UniProtKB-KW"/>
</dbReference>
<organism evidence="19 20">
    <name type="scientific">Bifidobacterium mellis</name>
    <dbReference type="NCBI Taxonomy" id="1293823"/>
    <lineage>
        <taxon>Bacteria</taxon>
        <taxon>Bacillati</taxon>
        <taxon>Actinomycetota</taxon>
        <taxon>Actinomycetes</taxon>
        <taxon>Bifidobacteriales</taxon>
        <taxon>Bifidobacteriaceae</taxon>
        <taxon>Bifidobacterium</taxon>
    </lineage>
</organism>
<keyword evidence="11 14" id="KW-0131">Cell cycle</keyword>
<evidence type="ECO:0000256" key="10">
    <source>
        <dbReference type="ARBA" id="ARBA00022984"/>
    </source>
</evidence>
<evidence type="ECO:0000259" key="16">
    <source>
        <dbReference type="Pfam" id="PF01225"/>
    </source>
</evidence>
<feature type="domain" description="Mur ligase central" evidence="18">
    <location>
        <begin position="146"/>
        <end position="358"/>
    </location>
</feature>
<dbReference type="PATRIC" id="fig|1684.5.peg.548"/>
<sequence length="544" mass="57179">MPKHELNTVSGRQDGGDRSLPVLDPCLPALARAGVRDTKDLGPTHFIGIGGAGMSVLAEMLHQEGVQVSGSDRAEGDKTRRLRQLGIRVVIGQDARNVAGARTVVWSSAIKPDNPEILAARDAGARLVHRSDVLALLMASRISVTVAGAHGKTTTSALLAHLLAKGGQGDLADPSYAIGGSLQSGQGPMDGGHVGAGRVLVAEADESDGSFGKYTPDIAIITNVEPDHLDHYGTADAFHQAFVEHARHARRFLVVCGDDQGALEVLRRLHGDCQARIIVYASDPQLSAESLPGILGLVRIGSESESSGSGREHCRLALPAQMLRAAGLEAGKPLDLQVDLAIPGIHNARNAAAAIIAAILLGMDPDAATASAADFRGASRRFEVRGCWHGVTVVDDYAHHPTEIAALLTAARRRYPGRTIRVLFQPHLYSRTAIFADRFAQALSLADDVTVTDIFPARELASDFPGVDAGTIPAAALKATDQESQGSGNRSAGAIFRACPNMHQAALDLADRAESGDVILTVGAGDVTDMGPVILDRLAERDEQ</sequence>
<dbReference type="AlphaFoldDB" id="A0A0F4KZ54"/>
<evidence type="ECO:0000313" key="20">
    <source>
        <dbReference type="Proteomes" id="UP000033567"/>
    </source>
</evidence>
<dbReference type="EMBL" id="JWMF01000004">
    <property type="protein sequence ID" value="KJY51710.1"/>
    <property type="molecule type" value="Genomic_DNA"/>
</dbReference>
<evidence type="ECO:0000256" key="13">
    <source>
        <dbReference type="ARBA" id="ARBA00047833"/>
    </source>
</evidence>
<evidence type="ECO:0000256" key="12">
    <source>
        <dbReference type="ARBA" id="ARBA00023316"/>
    </source>
</evidence>
<dbReference type="Gene3D" id="3.90.190.20">
    <property type="entry name" value="Mur ligase, C-terminal domain"/>
    <property type="match status" value="1"/>
</dbReference>
<proteinExistence type="inferred from homology"/>
<reference evidence="19 20" key="1">
    <citation type="submission" date="2014-12" db="EMBL/GenBank/DDBJ databases">
        <title>Comparative genomics of the lactic acid bacteria isolated from the honey bee gut.</title>
        <authorList>
            <person name="Ellegaard K.M."/>
            <person name="Tamarit D."/>
            <person name="Javelind E."/>
            <person name="Olofsson T."/>
            <person name="Andersson S.G."/>
            <person name="Vasquez A."/>
        </authorList>
    </citation>
    <scope>NUCLEOTIDE SEQUENCE [LARGE SCALE GENOMIC DNA]</scope>
    <source>
        <strain evidence="19 20">Bin7</strain>
    </source>
</reference>
<dbReference type="SUPFAM" id="SSF51984">
    <property type="entry name" value="MurCD N-terminal domain"/>
    <property type="match status" value="1"/>
</dbReference>
<keyword evidence="5 14" id="KW-0436">Ligase</keyword>
<dbReference type="EC" id="6.3.2.8" evidence="3 14"/>
<dbReference type="NCBIfam" id="TIGR01082">
    <property type="entry name" value="murC"/>
    <property type="match status" value="1"/>
</dbReference>
<dbReference type="GO" id="GO:0009252">
    <property type="term" value="P:peptidoglycan biosynthetic process"/>
    <property type="evidence" value="ECO:0007669"/>
    <property type="project" value="UniProtKB-UniRule"/>
</dbReference>
<feature type="region of interest" description="Disordered" evidence="15">
    <location>
        <begin position="1"/>
        <end position="20"/>
    </location>
</feature>